<dbReference type="GO" id="GO:0007059">
    <property type="term" value="P:chromosome segregation"/>
    <property type="evidence" value="ECO:0007669"/>
    <property type="project" value="InterPro"/>
</dbReference>
<dbReference type="Pfam" id="PF08202">
    <property type="entry name" value="MIS13"/>
    <property type="match status" value="1"/>
</dbReference>
<dbReference type="InterPro" id="IPR013218">
    <property type="entry name" value="Dsn1/Mis13"/>
</dbReference>
<evidence type="ECO:0000256" key="1">
    <source>
        <dbReference type="SAM" id="MobiDB-lite"/>
    </source>
</evidence>
<organism evidence="2 3">
    <name type="scientific">Candida verbasci</name>
    <dbReference type="NCBI Taxonomy" id="1227364"/>
    <lineage>
        <taxon>Eukaryota</taxon>
        <taxon>Fungi</taxon>
        <taxon>Dikarya</taxon>
        <taxon>Ascomycota</taxon>
        <taxon>Saccharomycotina</taxon>
        <taxon>Pichiomycetes</taxon>
        <taxon>Debaryomycetaceae</taxon>
        <taxon>Candida/Lodderomyces clade</taxon>
        <taxon>Candida</taxon>
    </lineage>
</organism>
<dbReference type="GO" id="GO:0000444">
    <property type="term" value="C:MIS12/MIND type complex"/>
    <property type="evidence" value="ECO:0007669"/>
    <property type="project" value="InterPro"/>
</dbReference>
<dbReference type="AlphaFoldDB" id="A0A9W4TW31"/>
<proteinExistence type="predicted"/>
<feature type="compositionally biased region" description="Basic and acidic residues" evidence="1">
    <location>
        <begin position="11"/>
        <end position="25"/>
    </location>
</feature>
<dbReference type="OrthoDB" id="3364649at2759"/>
<sequence>MSNNDDSSNEEIERPNNRISTRDNKLSSLYNSSQQRESDSRFEEDGEFIYKRNASPDQRKRRKINTNTPITQILEDHIVSSTESKLNKLKSPFGESDQYISPYNLQYQVSNRNDESSFDRVKQLMIRIMKKQIETEMFQDQDQTVVNSAKIIKEESIKDLIDRRIHINKQSDLIVDPIIVPNPHNVSNCENIQIYSKRIKQLKLQSHEWKETFKNSIQPVENMKINYEENEKNDDLINEIKNDLEIVKSNLNISLNIDKLYHKSYQLLKSTDVMKSIKDDTIKIQLEKLITNYINTKDKIDPIELIKAICELES</sequence>
<comment type="caution">
    <text evidence="2">The sequence shown here is derived from an EMBL/GenBank/DDBJ whole genome shotgun (WGS) entry which is preliminary data.</text>
</comment>
<name>A0A9W4TW31_9ASCO</name>
<feature type="compositionally biased region" description="Polar residues" evidence="1">
    <location>
        <begin position="26"/>
        <end position="35"/>
    </location>
</feature>
<evidence type="ECO:0000313" key="3">
    <source>
        <dbReference type="Proteomes" id="UP001152885"/>
    </source>
</evidence>
<feature type="region of interest" description="Disordered" evidence="1">
    <location>
        <begin position="1"/>
        <end position="67"/>
    </location>
</feature>
<evidence type="ECO:0000313" key="2">
    <source>
        <dbReference type="EMBL" id="CAI5758733.1"/>
    </source>
</evidence>
<protein>
    <recommendedName>
        <fullName evidence="4">Kinetochore protein</fullName>
    </recommendedName>
</protein>
<reference evidence="2" key="1">
    <citation type="submission" date="2022-12" db="EMBL/GenBank/DDBJ databases">
        <authorList>
            <person name="Brejova B."/>
        </authorList>
    </citation>
    <scope>NUCLEOTIDE SEQUENCE</scope>
</reference>
<evidence type="ECO:0008006" key="4">
    <source>
        <dbReference type="Google" id="ProtNLM"/>
    </source>
</evidence>
<gene>
    <name evidence="2" type="ORF">CANVERA_P3245</name>
</gene>
<dbReference type="Proteomes" id="UP001152885">
    <property type="component" value="Unassembled WGS sequence"/>
</dbReference>
<accession>A0A9W4TW31</accession>
<keyword evidence="3" id="KW-1185">Reference proteome</keyword>
<dbReference type="GO" id="GO:0051301">
    <property type="term" value="P:cell division"/>
    <property type="evidence" value="ECO:0007669"/>
    <property type="project" value="InterPro"/>
</dbReference>
<dbReference type="EMBL" id="CANTUO010000003">
    <property type="protein sequence ID" value="CAI5758733.1"/>
    <property type="molecule type" value="Genomic_DNA"/>
</dbReference>